<protein>
    <submittedName>
        <fullName evidence="2">Uncharacterized protein</fullName>
    </submittedName>
</protein>
<evidence type="ECO:0000313" key="2">
    <source>
        <dbReference type="EMBL" id="CAA9569802.1"/>
    </source>
</evidence>
<name>A0A6J4VA98_9BACT</name>
<feature type="non-terminal residue" evidence="2">
    <location>
        <position position="1"/>
    </location>
</feature>
<accession>A0A6J4VA98</accession>
<gene>
    <name evidence="2" type="ORF">AVDCRST_MAG19-2662</name>
</gene>
<dbReference type="AlphaFoldDB" id="A0A6J4VA98"/>
<feature type="non-terminal residue" evidence="2">
    <location>
        <position position="37"/>
    </location>
</feature>
<organism evidence="2">
    <name type="scientific">uncultured Thermomicrobiales bacterium</name>
    <dbReference type="NCBI Taxonomy" id="1645740"/>
    <lineage>
        <taxon>Bacteria</taxon>
        <taxon>Pseudomonadati</taxon>
        <taxon>Thermomicrobiota</taxon>
        <taxon>Thermomicrobia</taxon>
        <taxon>Thermomicrobiales</taxon>
        <taxon>environmental samples</taxon>
    </lineage>
</organism>
<reference evidence="2" key="1">
    <citation type="submission" date="2020-02" db="EMBL/GenBank/DDBJ databases">
        <authorList>
            <person name="Meier V. D."/>
        </authorList>
    </citation>
    <scope>NUCLEOTIDE SEQUENCE</scope>
    <source>
        <strain evidence="2">AVDCRST_MAG19</strain>
    </source>
</reference>
<sequence>WATRRGSVTRERGWSATRWAQAPRQTAGPDAATTEGG</sequence>
<dbReference type="EMBL" id="CADCWL010000132">
    <property type="protein sequence ID" value="CAA9569802.1"/>
    <property type="molecule type" value="Genomic_DNA"/>
</dbReference>
<evidence type="ECO:0000256" key="1">
    <source>
        <dbReference type="SAM" id="MobiDB-lite"/>
    </source>
</evidence>
<proteinExistence type="predicted"/>
<feature type="region of interest" description="Disordered" evidence="1">
    <location>
        <begin position="1"/>
        <end position="37"/>
    </location>
</feature>